<gene>
    <name evidence="9" type="ORF">NTGZN8_210027</name>
</gene>
<dbReference type="Pfam" id="PF01555">
    <property type="entry name" value="N6_N4_Mtase"/>
    <property type="match status" value="1"/>
</dbReference>
<protein>
    <recommendedName>
        <fullName evidence="2">site-specific DNA-methyltransferase (adenine-specific)</fullName>
        <ecNumber evidence="2">2.1.1.72</ecNumber>
    </recommendedName>
</protein>
<comment type="caution">
    <text evidence="9">The sequence shown here is derived from an EMBL/GenBank/DDBJ whole genome shotgun (WGS) entry which is preliminary data.</text>
</comment>
<feature type="domain" description="ParB-like N-terminal" evidence="8">
    <location>
        <begin position="63"/>
        <end position="149"/>
    </location>
</feature>
<dbReference type="CDD" id="cd16403">
    <property type="entry name" value="ParB_N_like_MT"/>
    <property type="match status" value="1"/>
</dbReference>
<feature type="region of interest" description="Disordered" evidence="7">
    <location>
        <begin position="36"/>
        <end position="57"/>
    </location>
</feature>
<reference evidence="9" key="1">
    <citation type="submission" date="2021-02" db="EMBL/GenBank/DDBJ databases">
        <authorList>
            <person name="Han P."/>
        </authorList>
    </citation>
    <scope>NUCLEOTIDE SEQUENCE</scope>
    <source>
        <strain evidence="9">Candidatus Nitrotoga sp. ZN8</strain>
    </source>
</reference>
<dbReference type="InterPro" id="IPR050336">
    <property type="entry name" value="Chromosome_partition/occlusion"/>
</dbReference>
<dbReference type="Pfam" id="PF02195">
    <property type="entry name" value="ParB_N"/>
    <property type="match status" value="1"/>
</dbReference>
<feature type="compositionally biased region" description="Polar residues" evidence="7">
    <location>
        <begin position="9"/>
        <end position="23"/>
    </location>
</feature>
<name>A0A916F8W7_9PROT</name>
<evidence type="ECO:0000256" key="5">
    <source>
        <dbReference type="ARBA" id="ARBA00022691"/>
    </source>
</evidence>
<dbReference type="SMART" id="SM00470">
    <property type="entry name" value="ParB"/>
    <property type="match status" value="1"/>
</dbReference>
<dbReference type="SUPFAM" id="SSF110849">
    <property type="entry name" value="ParB/Sulfiredoxin"/>
    <property type="match status" value="1"/>
</dbReference>
<keyword evidence="3 9" id="KW-0489">Methyltransferase</keyword>
<evidence type="ECO:0000256" key="1">
    <source>
        <dbReference type="ARBA" id="ARBA00006594"/>
    </source>
</evidence>
<evidence type="ECO:0000313" key="9">
    <source>
        <dbReference type="EMBL" id="CAE6713383.1"/>
    </source>
</evidence>
<dbReference type="GO" id="GO:0009007">
    <property type="term" value="F:site-specific DNA-methyltransferase (adenine-specific) activity"/>
    <property type="evidence" value="ECO:0007669"/>
    <property type="project" value="UniProtKB-EC"/>
</dbReference>
<dbReference type="InterPro" id="IPR029063">
    <property type="entry name" value="SAM-dependent_MTases_sf"/>
</dbReference>
<keyword evidence="4 9" id="KW-0808">Transferase</keyword>
<dbReference type="InterPro" id="IPR002941">
    <property type="entry name" value="DNA_methylase_N4/N6"/>
</dbReference>
<dbReference type="InterPro" id="IPR003115">
    <property type="entry name" value="ParB_N"/>
</dbReference>
<dbReference type="Gene3D" id="3.90.1530.10">
    <property type="entry name" value="Conserved hypothetical protein from pyrococcus furiosus pfu- 392566-001, ParB domain"/>
    <property type="match status" value="1"/>
</dbReference>
<dbReference type="EMBL" id="CAJNBL010000014">
    <property type="protein sequence ID" value="CAE6713383.1"/>
    <property type="molecule type" value="Genomic_DNA"/>
</dbReference>
<comment type="similarity">
    <text evidence="1">Belongs to the N(4)/N(6)-methyltransferase family.</text>
</comment>
<dbReference type="PANTHER" id="PTHR33375:SF1">
    <property type="entry name" value="CHROMOSOME-PARTITIONING PROTEIN PARB-RELATED"/>
    <property type="match status" value="1"/>
</dbReference>
<evidence type="ECO:0000256" key="3">
    <source>
        <dbReference type="ARBA" id="ARBA00022603"/>
    </source>
</evidence>
<dbReference type="GO" id="GO:0003677">
    <property type="term" value="F:DNA binding"/>
    <property type="evidence" value="ECO:0007669"/>
    <property type="project" value="InterPro"/>
</dbReference>
<keyword evidence="10" id="KW-1185">Reference proteome</keyword>
<dbReference type="InterPro" id="IPR036086">
    <property type="entry name" value="ParB/Sulfiredoxin_sf"/>
</dbReference>
<dbReference type="InterPro" id="IPR002295">
    <property type="entry name" value="N4/N6-MTase_EcoPI_Mod-like"/>
</dbReference>
<dbReference type="GO" id="GO:0032259">
    <property type="term" value="P:methylation"/>
    <property type="evidence" value="ECO:0007669"/>
    <property type="project" value="UniProtKB-KW"/>
</dbReference>
<proteinExistence type="inferred from homology"/>
<dbReference type="EC" id="2.1.1.72" evidence="2"/>
<comment type="catalytic activity">
    <reaction evidence="6">
        <text>a 2'-deoxyadenosine in DNA + S-adenosyl-L-methionine = an N(6)-methyl-2'-deoxyadenosine in DNA + S-adenosyl-L-homocysteine + H(+)</text>
        <dbReference type="Rhea" id="RHEA:15197"/>
        <dbReference type="Rhea" id="RHEA-COMP:12418"/>
        <dbReference type="Rhea" id="RHEA-COMP:12419"/>
        <dbReference type="ChEBI" id="CHEBI:15378"/>
        <dbReference type="ChEBI" id="CHEBI:57856"/>
        <dbReference type="ChEBI" id="CHEBI:59789"/>
        <dbReference type="ChEBI" id="CHEBI:90615"/>
        <dbReference type="ChEBI" id="CHEBI:90616"/>
        <dbReference type="EC" id="2.1.1.72"/>
    </reaction>
</comment>
<evidence type="ECO:0000256" key="7">
    <source>
        <dbReference type="SAM" id="MobiDB-lite"/>
    </source>
</evidence>
<dbReference type="GO" id="GO:0008170">
    <property type="term" value="F:N-methyltransferase activity"/>
    <property type="evidence" value="ECO:0007669"/>
    <property type="project" value="InterPro"/>
</dbReference>
<dbReference type="Proteomes" id="UP000675882">
    <property type="component" value="Unassembled WGS sequence"/>
</dbReference>
<evidence type="ECO:0000313" key="10">
    <source>
        <dbReference type="Proteomes" id="UP000675882"/>
    </source>
</evidence>
<evidence type="ECO:0000256" key="6">
    <source>
        <dbReference type="ARBA" id="ARBA00047942"/>
    </source>
</evidence>
<evidence type="ECO:0000256" key="4">
    <source>
        <dbReference type="ARBA" id="ARBA00022679"/>
    </source>
</evidence>
<evidence type="ECO:0000259" key="8">
    <source>
        <dbReference type="SMART" id="SM00470"/>
    </source>
</evidence>
<dbReference type="PANTHER" id="PTHR33375">
    <property type="entry name" value="CHROMOSOME-PARTITIONING PROTEIN PARB-RELATED"/>
    <property type="match status" value="1"/>
</dbReference>
<keyword evidence="5" id="KW-0949">S-adenosyl-L-methionine</keyword>
<evidence type="ECO:0000256" key="2">
    <source>
        <dbReference type="ARBA" id="ARBA00011900"/>
    </source>
</evidence>
<dbReference type="Gene3D" id="3.40.50.150">
    <property type="entry name" value="Vaccinia Virus protein VP39"/>
    <property type="match status" value="1"/>
</dbReference>
<sequence>MTEPRIATMTESKSNSMTPSMTDSCLHDHAEFRKLSMDDSRNTDPAHSRIESPTSPRIHDQLECLPVDALVPYARNARTHSEEQIAQIVASIREYGFTNPVLIDENGGIIAGHGRVMAARCMQLEVVPCLRITGLSDAQRRAYILADNQIALNAGWDLDKLAAELQDLREEGYGLDILGFDADFLADLLADPPPEKNPDEAPPVPMDPVSVIGDIWILGSHRLICSDSTSSTSLQALMQGELADACWTDPPYNVAYGDCAEFQNHGKNGKQRNTDRILNDDLDEASFRTFLGGFYRAAWSVMKPGAAIYVAHSETERHNFTELFLQNGFKLSGCLIWRKNALVLGRSDYQWMHEPILYGWKTGAAHRWYGGRKQTTIRQLEANPFTHRPDGLWEIQLGSTILVMEGEVKVEELLPDVLTEDKPLCNDVHPTMKPVSLIERMLVNSAKRGEVVLDPFGGSGSTLMACERLGMRARLSELSPGYVDVIVRRWQEYTGQRAILESSGKVFPE</sequence>
<organism evidence="9 10">
    <name type="scientific">Candidatus Nitrotoga fabula</name>
    <dbReference type="NCBI Taxonomy" id="2182327"/>
    <lineage>
        <taxon>Bacteria</taxon>
        <taxon>Pseudomonadati</taxon>
        <taxon>Pseudomonadota</taxon>
        <taxon>Betaproteobacteria</taxon>
        <taxon>Nitrosomonadales</taxon>
        <taxon>Gallionellaceae</taxon>
        <taxon>Candidatus Nitrotoga</taxon>
    </lineage>
</organism>
<dbReference type="GO" id="GO:0005694">
    <property type="term" value="C:chromosome"/>
    <property type="evidence" value="ECO:0007669"/>
    <property type="project" value="TreeGrafter"/>
</dbReference>
<dbReference type="AlphaFoldDB" id="A0A916F8W7"/>
<dbReference type="GO" id="GO:0045881">
    <property type="term" value="P:positive regulation of sporulation resulting in formation of a cellular spore"/>
    <property type="evidence" value="ECO:0007669"/>
    <property type="project" value="TreeGrafter"/>
</dbReference>
<feature type="compositionally biased region" description="Basic and acidic residues" evidence="7">
    <location>
        <begin position="36"/>
        <end position="50"/>
    </location>
</feature>
<feature type="region of interest" description="Disordered" evidence="7">
    <location>
        <begin position="1"/>
        <end position="24"/>
    </location>
</feature>
<accession>A0A916F8W7</accession>
<dbReference type="GO" id="GO:0007059">
    <property type="term" value="P:chromosome segregation"/>
    <property type="evidence" value="ECO:0007669"/>
    <property type="project" value="TreeGrafter"/>
</dbReference>
<dbReference type="PRINTS" id="PR00506">
    <property type="entry name" value="D21N6MTFRASE"/>
</dbReference>
<dbReference type="RefSeq" id="WP_213035859.1">
    <property type="nucleotide sequence ID" value="NZ_CAJNBL010000014.1"/>
</dbReference>
<dbReference type="SUPFAM" id="SSF53335">
    <property type="entry name" value="S-adenosyl-L-methionine-dependent methyltransferases"/>
    <property type="match status" value="1"/>
</dbReference>